<accession>A0A0D8ZQM1</accession>
<keyword evidence="1" id="KW-0472">Membrane</keyword>
<proteinExistence type="predicted"/>
<feature type="transmembrane region" description="Helical" evidence="1">
    <location>
        <begin position="49"/>
        <end position="70"/>
    </location>
</feature>
<dbReference type="STRING" id="1618023.UH38_23435"/>
<dbReference type="RefSeq" id="WP_045057132.1">
    <property type="nucleotide sequence ID" value="NZ_CAWMDP010000049.1"/>
</dbReference>
<keyword evidence="1" id="KW-1133">Transmembrane helix</keyword>
<evidence type="ECO:0000313" key="2">
    <source>
        <dbReference type="EMBL" id="KJH69511.1"/>
    </source>
</evidence>
<gene>
    <name evidence="2" type="ORF">UH38_23435</name>
</gene>
<reference evidence="2 3" key="1">
    <citation type="submission" date="2015-02" db="EMBL/GenBank/DDBJ databases">
        <title>Draft genome of a novel marine cyanobacterium (Chroococcales) isolated from South Atlantic Ocean.</title>
        <authorList>
            <person name="Rigonato J."/>
            <person name="Alvarenga D.O."/>
            <person name="Branco L.H."/>
            <person name="Varani A.M."/>
            <person name="Brandini F.P."/>
            <person name="Fiore M.F."/>
        </authorList>
    </citation>
    <scope>NUCLEOTIDE SEQUENCE [LARGE SCALE GENOMIC DNA]</scope>
    <source>
        <strain evidence="2 3">CENA595</strain>
    </source>
</reference>
<name>A0A0D8ZQM1_9CYAN</name>
<sequence length="155" mass="18091">MYYYNCLLQGAVKTIIELEANNKLLNLSTNIEQEVKEHKLFGKLSGRKVFYFLIYLALVAVDVWCGWIGLGYGVSFVFFILSILILICLMWSFFNEDIRIILQGIILEAIKLLKIMKPKETTRFKKVIVLLQWAEEFLMKAAKLLYNEEVLKNEV</sequence>
<dbReference type="AlphaFoldDB" id="A0A0D8ZQM1"/>
<dbReference type="EMBL" id="JYON01000041">
    <property type="protein sequence ID" value="KJH69511.1"/>
    <property type="molecule type" value="Genomic_DNA"/>
</dbReference>
<organism evidence="2 3">
    <name type="scientific">Aliterella atlantica CENA595</name>
    <dbReference type="NCBI Taxonomy" id="1618023"/>
    <lineage>
        <taxon>Bacteria</taxon>
        <taxon>Bacillati</taxon>
        <taxon>Cyanobacteriota</taxon>
        <taxon>Cyanophyceae</taxon>
        <taxon>Chroococcidiopsidales</taxon>
        <taxon>Aliterellaceae</taxon>
        <taxon>Aliterella</taxon>
    </lineage>
</organism>
<comment type="caution">
    <text evidence="2">The sequence shown here is derived from an EMBL/GenBank/DDBJ whole genome shotgun (WGS) entry which is preliminary data.</text>
</comment>
<evidence type="ECO:0000313" key="3">
    <source>
        <dbReference type="Proteomes" id="UP000032452"/>
    </source>
</evidence>
<protein>
    <submittedName>
        <fullName evidence="2">Uncharacterized protein</fullName>
    </submittedName>
</protein>
<dbReference type="Proteomes" id="UP000032452">
    <property type="component" value="Unassembled WGS sequence"/>
</dbReference>
<keyword evidence="3" id="KW-1185">Reference proteome</keyword>
<feature type="transmembrane region" description="Helical" evidence="1">
    <location>
        <begin position="76"/>
        <end position="94"/>
    </location>
</feature>
<evidence type="ECO:0000256" key="1">
    <source>
        <dbReference type="SAM" id="Phobius"/>
    </source>
</evidence>
<keyword evidence="1" id="KW-0812">Transmembrane</keyword>